<dbReference type="EMBL" id="JRNU01000002">
    <property type="protein sequence ID" value="KGF53166.1"/>
    <property type="molecule type" value="Genomic_DNA"/>
</dbReference>
<dbReference type="Proteomes" id="UP000029614">
    <property type="component" value="Unassembled WGS sequence"/>
</dbReference>
<evidence type="ECO:0000313" key="1">
    <source>
        <dbReference type="EMBL" id="KGF53166.1"/>
    </source>
</evidence>
<dbReference type="GO" id="GO:0008483">
    <property type="term" value="F:transaminase activity"/>
    <property type="evidence" value="ECO:0007669"/>
    <property type="project" value="UniProtKB-KW"/>
</dbReference>
<name>A0A096B2I3_9BACT</name>
<organism evidence="1 2">
    <name type="scientific">Prevotella amnii DNF00058</name>
    <dbReference type="NCBI Taxonomy" id="1401066"/>
    <lineage>
        <taxon>Bacteria</taxon>
        <taxon>Pseudomonadati</taxon>
        <taxon>Bacteroidota</taxon>
        <taxon>Bacteroidia</taxon>
        <taxon>Bacteroidales</taxon>
        <taxon>Prevotellaceae</taxon>
        <taxon>Prevotella</taxon>
    </lineage>
</organism>
<dbReference type="OrthoDB" id="1148709at2"/>
<dbReference type="AlphaFoldDB" id="A0A096B2I3"/>
<dbReference type="InterPro" id="IPR043131">
    <property type="entry name" value="BCAT-like_N"/>
</dbReference>
<evidence type="ECO:0000313" key="2">
    <source>
        <dbReference type="Proteomes" id="UP000029614"/>
    </source>
</evidence>
<protein>
    <submittedName>
        <fullName evidence="1">Branched-chain amino acid aminotransferase</fullName>
    </submittedName>
</protein>
<dbReference type="SUPFAM" id="SSF56752">
    <property type="entry name" value="D-aminoacid aminotransferase-like PLP-dependent enzymes"/>
    <property type="match status" value="1"/>
</dbReference>
<comment type="caution">
    <text evidence="1">The sequence shown here is derived from an EMBL/GenBank/DDBJ whole genome shotgun (WGS) entry which is preliminary data.</text>
</comment>
<dbReference type="Gene3D" id="3.20.10.10">
    <property type="entry name" value="D-amino Acid Aminotransferase, subunit A, domain 2"/>
    <property type="match status" value="1"/>
</dbReference>
<proteinExistence type="predicted"/>
<dbReference type="Pfam" id="PF01063">
    <property type="entry name" value="Aminotran_4"/>
    <property type="match status" value="1"/>
</dbReference>
<keyword evidence="2" id="KW-1185">Reference proteome</keyword>
<dbReference type="InterPro" id="IPR001544">
    <property type="entry name" value="Aminotrans_IV"/>
</dbReference>
<keyword evidence="1" id="KW-0808">Transferase</keyword>
<gene>
    <name evidence="1" type="ORF">HMPREF9302_01165</name>
</gene>
<dbReference type="RefSeq" id="WP_036853970.1">
    <property type="nucleotide sequence ID" value="NZ_JRNU01000002.1"/>
</dbReference>
<dbReference type="Gene3D" id="3.30.470.10">
    <property type="match status" value="1"/>
</dbReference>
<keyword evidence="1" id="KW-0032">Aminotransferase</keyword>
<accession>A0A096B2I3</accession>
<sequence length="195" mass="22973">MIQFLETIRLVNGVLQHVDLHQQRVNNTLRAYYNEKIDLSSIKIPYPYKEGVFKCRIVYDKKIQEIKFIPYTIKIRKTVKLIINNNINYQYKYANRTELDSLLHNANTDDIIIIKNGFLTDSAYANIILQNSNGLFTPAHPLLYGTMRQYLLNKNFIISKDIHINNLSYFQYIYFINAMQPFGSQPPIYVKDIIL</sequence>
<dbReference type="InterPro" id="IPR036038">
    <property type="entry name" value="Aminotransferase-like"/>
</dbReference>
<dbReference type="InterPro" id="IPR043132">
    <property type="entry name" value="BCAT-like_C"/>
</dbReference>
<reference evidence="1 2" key="1">
    <citation type="submission" date="2014-07" db="EMBL/GenBank/DDBJ databases">
        <authorList>
            <person name="McCorrison J."/>
            <person name="Sanka R."/>
            <person name="Torralba M."/>
            <person name="Gillis M."/>
            <person name="Haft D.H."/>
            <person name="Methe B."/>
            <person name="Sutton G."/>
            <person name="Nelson K.E."/>
        </authorList>
    </citation>
    <scope>NUCLEOTIDE SEQUENCE [LARGE SCALE GENOMIC DNA]</scope>
    <source>
        <strain evidence="1 2">DNF00058</strain>
    </source>
</reference>